<organism evidence="2 3">
    <name type="scientific">Eschrichtius robustus</name>
    <name type="common">California gray whale</name>
    <name type="synonym">Eschrichtius gibbosus</name>
    <dbReference type="NCBI Taxonomy" id="9764"/>
    <lineage>
        <taxon>Eukaryota</taxon>
        <taxon>Metazoa</taxon>
        <taxon>Chordata</taxon>
        <taxon>Craniata</taxon>
        <taxon>Vertebrata</taxon>
        <taxon>Euteleostomi</taxon>
        <taxon>Mammalia</taxon>
        <taxon>Eutheria</taxon>
        <taxon>Laurasiatheria</taxon>
        <taxon>Artiodactyla</taxon>
        <taxon>Whippomorpha</taxon>
        <taxon>Cetacea</taxon>
        <taxon>Mysticeti</taxon>
        <taxon>Eschrichtiidae</taxon>
        <taxon>Eschrichtius</taxon>
    </lineage>
</organism>
<proteinExistence type="predicted"/>
<keyword evidence="3" id="KW-1185">Reference proteome</keyword>
<dbReference type="EMBL" id="JAIQCJ010000154">
    <property type="protein sequence ID" value="KAJ8797786.1"/>
    <property type="molecule type" value="Genomic_DNA"/>
</dbReference>
<protein>
    <submittedName>
        <fullName evidence="2">Uncharacterized protein</fullName>
    </submittedName>
</protein>
<dbReference type="Proteomes" id="UP001159641">
    <property type="component" value="Unassembled WGS sequence"/>
</dbReference>
<gene>
    <name evidence="2" type="ORF">J1605_016988</name>
</gene>
<evidence type="ECO:0000313" key="2">
    <source>
        <dbReference type="EMBL" id="KAJ8797786.1"/>
    </source>
</evidence>
<dbReference type="AlphaFoldDB" id="A0AB34HYB8"/>
<comment type="caution">
    <text evidence="2">The sequence shown here is derived from an EMBL/GenBank/DDBJ whole genome shotgun (WGS) entry which is preliminary data.</text>
</comment>
<accession>A0AB34HYB8</accession>
<name>A0AB34HYB8_ESCRO</name>
<feature type="region of interest" description="Disordered" evidence="1">
    <location>
        <begin position="129"/>
        <end position="185"/>
    </location>
</feature>
<evidence type="ECO:0000256" key="1">
    <source>
        <dbReference type="SAM" id="MobiDB-lite"/>
    </source>
</evidence>
<reference evidence="2 3" key="1">
    <citation type="submission" date="2022-11" db="EMBL/GenBank/DDBJ databases">
        <title>Whole genome sequence of Eschrichtius robustus ER-17-0199.</title>
        <authorList>
            <person name="Bruniche-Olsen A."/>
            <person name="Black A.N."/>
            <person name="Fields C.J."/>
            <person name="Walden K."/>
            <person name="Dewoody J.A."/>
        </authorList>
    </citation>
    <scope>NUCLEOTIDE SEQUENCE [LARGE SCALE GENOMIC DNA]</scope>
    <source>
        <strain evidence="2">ER-17-0199</strain>
        <tissue evidence="2">Blubber</tissue>
    </source>
</reference>
<evidence type="ECO:0000313" key="3">
    <source>
        <dbReference type="Proteomes" id="UP001159641"/>
    </source>
</evidence>
<sequence length="185" mass="19690">MAILGIGDNTVEEGTKAQKAYRKINVAQLPIGRRSSGGCDRSRRIRDAEVPGLRERGCVGLLRCCGVAQLVGWVASRHSWFSEVTVLQLEVQRPRPSRTAPRFPGWSQLPFAEGAPRETEACEPPGLLAGAELRREGPPDLGPPQVTLGHPESRLLPPSSGPAGPPECGEGSGARWGGRSVATLS</sequence>